<proteinExistence type="predicted"/>
<evidence type="ECO:0008006" key="5">
    <source>
        <dbReference type="Google" id="ProtNLM"/>
    </source>
</evidence>
<evidence type="ECO:0000256" key="1">
    <source>
        <dbReference type="ARBA" id="ARBA00022729"/>
    </source>
</evidence>
<evidence type="ECO:0000313" key="3">
    <source>
        <dbReference type="EMBL" id="GJD62750.1"/>
    </source>
</evidence>
<dbReference type="InterPro" id="IPR029058">
    <property type="entry name" value="AB_hydrolase_fold"/>
</dbReference>
<dbReference type="Proteomes" id="UP001055286">
    <property type="component" value="Unassembled WGS sequence"/>
</dbReference>
<gene>
    <name evidence="3" type="ORF">MPEAHAMD_2908</name>
</gene>
<accession>A0AA37HBB4</accession>
<keyword evidence="2" id="KW-0378">Hydrolase</keyword>
<evidence type="ECO:0000256" key="2">
    <source>
        <dbReference type="ARBA" id="ARBA00022801"/>
    </source>
</evidence>
<reference evidence="3" key="2">
    <citation type="submission" date="2021-08" db="EMBL/GenBank/DDBJ databases">
        <authorList>
            <person name="Tani A."/>
            <person name="Ola A."/>
            <person name="Ogura Y."/>
            <person name="Katsura K."/>
            <person name="Hayashi T."/>
        </authorList>
    </citation>
    <scope>NUCLEOTIDE SEQUENCE</scope>
    <source>
        <strain evidence="3">JCM 32048</strain>
    </source>
</reference>
<comment type="caution">
    <text evidence="3">The sequence shown here is derived from an EMBL/GenBank/DDBJ whole genome shotgun (WGS) entry which is preliminary data.</text>
</comment>
<dbReference type="Pfam" id="PF10503">
    <property type="entry name" value="Esterase_PHB"/>
    <property type="match status" value="1"/>
</dbReference>
<keyword evidence="4" id="KW-1185">Reference proteome</keyword>
<dbReference type="AlphaFoldDB" id="A0AA37HBB4"/>
<sequence length="342" mass="36105">MRDTRLNALAEAARRLRAGDLGGAWAALPQGLRDIPRNVPRSLARQADDGLAWLRDRLLGPHSGAAPSPGRFLSESFAGPPGRRAYRLYVPGGYRGRPVPLVVMLHGCTQSPEDFAAGTGMNALAEAETFLVAYPAQTRSANHARCWNWFNPADQGRDRGETGVIAGITRAVTAAYAVDPRRVYVAGLSAGGAAAANVATAYPDLYAALGVHSGLCAGAARDLPGALAAMRDGATGDAAAIPTIVFHGDRDTTVNPKNGAALIAATGGRLIRREGAQAPNGRAFEWSVYADPAGRPAFEHWVIHGSGHAWSGGSQAGSYTDPQGPDATREMWRFFRAHPRRN</sequence>
<organism evidence="3 4">
    <name type="scientific">Methylobacterium frigidaeris</name>
    <dbReference type="NCBI Taxonomy" id="2038277"/>
    <lineage>
        <taxon>Bacteria</taxon>
        <taxon>Pseudomonadati</taxon>
        <taxon>Pseudomonadota</taxon>
        <taxon>Alphaproteobacteria</taxon>
        <taxon>Hyphomicrobiales</taxon>
        <taxon>Methylobacteriaceae</taxon>
        <taxon>Methylobacterium</taxon>
    </lineage>
</organism>
<dbReference type="GO" id="GO:0016787">
    <property type="term" value="F:hydrolase activity"/>
    <property type="evidence" value="ECO:0007669"/>
    <property type="project" value="UniProtKB-KW"/>
</dbReference>
<dbReference type="GO" id="GO:0005576">
    <property type="term" value="C:extracellular region"/>
    <property type="evidence" value="ECO:0007669"/>
    <property type="project" value="InterPro"/>
</dbReference>
<protein>
    <recommendedName>
        <fullName evidence="5">Esterase</fullName>
    </recommendedName>
</protein>
<dbReference type="InterPro" id="IPR050955">
    <property type="entry name" value="Plant_Biomass_Hydrol_Est"/>
</dbReference>
<evidence type="ECO:0000313" key="4">
    <source>
        <dbReference type="Proteomes" id="UP001055286"/>
    </source>
</evidence>
<name>A0AA37HBB4_9HYPH</name>
<dbReference type="SUPFAM" id="SSF53474">
    <property type="entry name" value="alpha/beta-Hydrolases"/>
    <property type="match status" value="1"/>
</dbReference>
<dbReference type="RefSeq" id="WP_099900930.1">
    <property type="nucleotide sequence ID" value="NZ_BPQJ01000012.1"/>
</dbReference>
<dbReference type="PANTHER" id="PTHR43037:SF1">
    <property type="entry name" value="BLL1128 PROTEIN"/>
    <property type="match status" value="1"/>
</dbReference>
<keyword evidence="1" id="KW-0732">Signal</keyword>
<dbReference type="Gene3D" id="3.40.50.1820">
    <property type="entry name" value="alpha/beta hydrolase"/>
    <property type="match status" value="1"/>
</dbReference>
<dbReference type="NCBIfam" id="TIGR01840">
    <property type="entry name" value="esterase_phb"/>
    <property type="match status" value="1"/>
</dbReference>
<dbReference type="EMBL" id="BPQJ01000012">
    <property type="protein sequence ID" value="GJD62750.1"/>
    <property type="molecule type" value="Genomic_DNA"/>
</dbReference>
<reference evidence="3" key="1">
    <citation type="journal article" date="2016" name="Front. Microbiol.">
        <title>Genome Sequence of the Piezophilic, Mesophilic Sulfate-Reducing Bacterium Desulfovibrio indicus J2T.</title>
        <authorList>
            <person name="Cao J."/>
            <person name="Maignien L."/>
            <person name="Shao Z."/>
            <person name="Alain K."/>
            <person name="Jebbar M."/>
        </authorList>
    </citation>
    <scope>NUCLEOTIDE SEQUENCE</scope>
    <source>
        <strain evidence="3">JCM 32048</strain>
    </source>
</reference>
<dbReference type="PANTHER" id="PTHR43037">
    <property type="entry name" value="UNNAMED PRODUCT-RELATED"/>
    <property type="match status" value="1"/>
</dbReference>
<dbReference type="InterPro" id="IPR010126">
    <property type="entry name" value="Esterase_phb"/>
</dbReference>